<feature type="binding site" evidence="6">
    <location>
        <position position="18"/>
    </location>
    <ligand>
        <name>ATP</name>
        <dbReference type="ChEBI" id="CHEBI:30616"/>
    </ligand>
</feature>
<name>A0ABM8DQB3_9BACT</name>
<keyword evidence="4 6" id="KW-0418">Kinase</keyword>
<feature type="site" description="Transition state stabilizer" evidence="6">
    <location>
        <position position="179"/>
    </location>
</feature>
<dbReference type="PRINTS" id="PR00471">
    <property type="entry name" value="ACETATEKNASE"/>
</dbReference>
<feature type="active site" description="Proton donor/acceptor" evidence="6">
    <location>
        <position position="147"/>
    </location>
</feature>
<feature type="binding site" evidence="6">
    <location>
        <begin position="207"/>
        <end position="211"/>
    </location>
    <ligand>
        <name>ATP</name>
        <dbReference type="ChEBI" id="CHEBI:30616"/>
    </ligand>
</feature>
<comment type="subcellular location">
    <subcellularLocation>
        <location evidence="6">Cytoplasm</location>
    </subcellularLocation>
</comment>
<dbReference type="CDD" id="cd24010">
    <property type="entry name" value="ASKHA_NBD_AcK_PK"/>
    <property type="match status" value="1"/>
</dbReference>
<feature type="binding site" evidence="6">
    <location>
        <position position="383"/>
    </location>
    <ligand>
        <name>Mg(2+)</name>
        <dbReference type="ChEBI" id="CHEBI:18420"/>
    </ligand>
</feature>
<dbReference type="Proteomes" id="UP001242010">
    <property type="component" value="Chromosome"/>
</dbReference>
<dbReference type="NCBIfam" id="TIGR00016">
    <property type="entry name" value="ackA"/>
    <property type="match status" value="1"/>
</dbReference>
<dbReference type="HAMAP" id="MF_00020">
    <property type="entry name" value="Acetate_kinase"/>
    <property type="match status" value="1"/>
</dbReference>
<comment type="pathway">
    <text evidence="6">Metabolic intermediate biosynthesis; acetyl-CoA biosynthesis; acetyl-CoA from acetate: step 1/2.</text>
</comment>
<comment type="cofactor">
    <cofactor evidence="6">
        <name>Mg(2+)</name>
        <dbReference type="ChEBI" id="CHEBI:18420"/>
    </cofactor>
    <cofactor evidence="6">
        <name>Mn(2+)</name>
        <dbReference type="ChEBI" id="CHEBI:29035"/>
    </cofactor>
    <text evidence="6">Mg(2+). Can also accept Mn(2+).</text>
</comment>
<dbReference type="PROSITE" id="PS01075">
    <property type="entry name" value="ACETATE_KINASE_1"/>
    <property type="match status" value="1"/>
</dbReference>
<comment type="catalytic activity">
    <reaction evidence="6">
        <text>acetate + ATP = acetyl phosphate + ADP</text>
        <dbReference type="Rhea" id="RHEA:11352"/>
        <dbReference type="ChEBI" id="CHEBI:22191"/>
        <dbReference type="ChEBI" id="CHEBI:30089"/>
        <dbReference type="ChEBI" id="CHEBI:30616"/>
        <dbReference type="ChEBI" id="CHEBI:456216"/>
        <dbReference type="EC" id="2.7.2.1"/>
    </reaction>
</comment>
<comment type="subunit">
    <text evidence="6">Homodimer.</text>
</comment>
<dbReference type="InterPro" id="IPR043129">
    <property type="entry name" value="ATPase_NBD"/>
</dbReference>
<dbReference type="EC" id="2.7.2.1" evidence="6"/>
<evidence type="ECO:0000256" key="7">
    <source>
        <dbReference type="RuleBase" id="RU003835"/>
    </source>
</evidence>
<feature type="site" description="Transition state stabilizer" evidence="6">
    <location>
        <position position="240"/>
    </location>
</feature>
<keyword evidence="6" id="KW-0479">Metal-binding</keyword>
<evidence type="ECO:0000313" key="9">
    <source>
        <dbReference type="Proteomes" id="UP001242010"/>
    </source>
</evidence>
<evidence type="ECO:0000256" key="4">
    <source>
        <dbReference type="ARBA" id="ARBA00022777"/>
    </source>
</evidence>
<organism evidence="8 9">
    <name type="scientific">Geothrix oryzae</name>
    <dbReference type="NCBI Taxonomy" id="2927975"/>
    <lineage>
        <taxon>Bacteria</taxon>
        <taxon>Pseudomonadati</taxon>
        <taxon>Acidobacteriota</taxon>
        <taxon>Holophagae</taxon>
        <taxon>Holophagales</taxon>
        <taxon>Holophagaceae</taxon>
        <taxon>Geothrix</taxon>
    </lineage>
</organism>
<dbReference type="InterPro" id="IPR023865">
    <property type="entry name" value="Aliphatic_acid_kinase_CS"/>
</dbReference>
<dbReference type="GO" id="GO:0016301">
    <property type="term" value="F:kinase activity"/>
    <property type="evidence" value="ECO:0007669"/>
    <property type="project" value="UniProtKB-KW"/>
</dbReference>
<feature type="binding site" evidence="6">
    <location>
        <position position="11"/>
    </location>
    <ligand>
        <name>Mg(2+)</name>
        <dbReference type="ChEBI" id="CHEBI:18420"/>
    </ligand>
</feature>
<keyword evidence="3 6" id="KW-0547">Nucleotide-binding</keyword>
<dbReference type="InterPro" id="IPR000890">
    <property type="entry name" value="Aliphatic_acid_kin_short-chain"/>
</dbReference>
<keyword evidence="9" id="KW-1185">Reference proteome</keyword>
<evidence type="ECO:0000256" key="2">
    <source>
        <dbReference type="ARBA" id="ARBA00022679"/>
    </source>
</evidence>
<feature type="binding site" evidence="6">
    <location>
        <begin position="282"/>
        <end position="284"/>
    </location>
    <ligand>
        <name>ATP</name>
        <dbReference type="ChEBI" id="CHEBI:30616"/>
    </ligand>
</feature>
<dbReference type="Pfam" id="PF00871">
    <property type="entry name" value="Acetate_kinase"/>
    <property type="match status" value="1"/>
</dbReference>
<dbReference type="PANTHER" id="PTHR21060">
    <property type="entry name" value="ACETATE KINASE"/>
    <property type="match status" value="1"/>
</dbReference>
<dbReference type="Gene3D" id="3.30.420.40">
    <property type="match status" value="2"/>
</dbReference>
<dbReference type="PANTHER" id="PTHR21060:SF15">
    <property type="entry name" value="ACETATE KINASE-RELATED"/>
    <property type="match status" value="1"/>
</dbReference>
<dbReference type="EMBL" id="AP027079">
    <property type="protein sequence ID" value="BDU69182.1"/>
    <property type="molecule type" value="Genomic_DNA"/>
</dbReference>
<comment type="caution">
    <text evidence="6">Lacks conserved residue(s) required for the propagation of feature annotation.</text>
</comment>
<reference evidence="9" key="1">
    <citation type="journal article" date="2023" name="Int. J. Syst. Evol. Microbiol.">
        <title>Mesoterricola silvestris gen. nov., sp. nov., Mesoterricola sediminis sp. nov., Geothrix oryzae sp. nov., Geothrix edaphica sp. nov., Geothrix rubra sp. nov., and Geothrix limicola sp. nov., six novel members of Acidobacteriota isolated from soils.</title>
        <authorList>
            <person name="Itoh H."/>
            <person name="Sugisawa Y."/>
            <person name="Mise K."/>
            <person name="Xu Z."/>
            <person name="Kuniyasu M."/>
            <person name="Ushijima N."/>
            <person name="Kawano K."/>
            <person name="Kobayashi E."/>
            <person name="Shiratori Y."/>
            <person name="Masuda Y."/>
            <person name="Senoo K."/>
        </authorList>
    </citation>
    <scope>NUCLEOTIDE SEQUENCE [LARGE SCALE GENOMIC DNA]</scope>
    <source>
        <strain evidence="9">Red222</strain>
    </source>
</reference>
<keyword evidence="2 6" id="KW-0808">Transferase</keyword>
<dbReference type="PIRSF" id="PIRSF000722">
    <property type="entry name" value="Acetate_prop_kin"/>
    <property type="match status" value="1"/>
</dbReference>
<accession>A0ABM8DQB3</accession>
<dbReference type="SUPFAM" id="SSF53067">
    <property type="entry name" value="Actin-like ATPase domain"/>
    <property type="match status" value="2"/>
</dbReference>
<gene>
    <name evidence="6 8" type="primary">ackA</name>
    <name evidence="8" type="ORF">GETHOR_12830</name>
</gene>
<evidence type="ECO:0000256" key="1">
    <source>
        <dbReference type="ARBA" id="ARBA00008748"/>
    </source>
</evidence>
<evidence type="ECO:0000256" key="6">
    <source>
        <dbReference type="HAMAP-Rule" id="MF_00020"/>
    </source>
</evidence>
<dbReference type="InterPro" id="IPR004372">
    <property type="entry name" value="Ac/propionate_kinase"/>
</dbReference>
<protein>
    <recommendedName>
        <fullName evidence="6">Acetate kinase</fullName>
        <ecNumber evidence="6">2.7.2.1</ecNumber>
    </recommendedName>
    <alternativeName>
        <fullName evidence="6">Acetokinase</fullName>
    </alternativeName>
</protein>
<keyword evidence="6" id="KW-0460">Magnesium</keyword>
<feature type="binding site" evidence="6">
    <location>
        <position position="90"/>
    </location>
    <ligand>
        <name>substrate</name>
    </ligand>
</feature>
<comment type="function">
    <text evidence="6">Catalyzes the formation of acetyl phosphate from acetate and ATP. Can also catalyze the reverse reaction.</text>
</comment>
<evidence type="ECO:0000256" key="3">
    <source>
        <dbReference type="ARBA" id="ARBA00022741"/>
    </source>
</evidence>
<keyword evidence="6" id="KW-0963">Cytoplasm</keyword>
<keyword evidence="5 6" id="KW-0067">ATP-binding</keyword>
<evidence type="ECO:0000313" key="8">
    <source>
        <dbReference type="EMBL" id="BDU69182.1"/>
    </source>
</evidence>
<evidence type="ECO:0000256" key="5">
    <source>
        <dbReference type="ARBA" id="ARBA00022840"/>
    </source>
</evidence>
<comment type="similarity">
    <text evidence="1 6 7">Belongs to the acetokinase family.</text>
</comment>
<dbReference type="PROSITE" id="PS01076">
    <property type="entry name" value="ACETATE_KINASE_2"/>
    <property type="match status" value="1"/>
</dbReference>
<sequence length="393" mass="42578">MGDTVFVLVLNAGSSSLKFNLFDMGKEVSIAEGMAERIGLNDAILACTIDGDKRKETLALPTHREALEAILERLHAGVLHDTPVHAVGHRVVHGGPKYGDSVLVTDEVLHDIEAFAMYAPLHNPANALGIRVAKETFPDVPHVAVFDTAFHHNIPDHARTYGIPYELSQKYGIRRYGFHGTSHAFVAARTAILLCRPLRALKIITCHIGNGTSICAVDHGKSVDTSMGMTPLQGVIMGTRCGTIDPSVVEMLMEYEHLDYAAITDLLNKKSGLLGISGVSSDFREIELAAESGNDRARLARDLLTYNVRQFIGSYATVLDGVDAITFTAGIGTHSTYVRAKVCSKLGFLGVKLDPEANEHGTGERIISTPDSRVVVTVVPTNEELMIARETVR</sequence>
<proteinExistence type="inferred from homology"/>